<sequence>MKRLGLPFVLTCTVFSSLILSNAIAQSDQTYPDVVDVTVEQSGAHRYDFSVTLSSPYDSPQRYADAFRVMSEDGTVFGVRQLLHHHANEQPFTRGLYGISIPEDYQRVVVQGRDLEHGWGGGQQVVELPDD</sequence>
<gene>
    <name evidence="2" type="ORF">GCM10007392_03850</name>
</gene>
<dbReference type="RefSeq" id="WP_189606798.1">
    <property type="nucleotide sequence ID" value="NZ_BMXR01000001.1"/>
</dbReference>
<evidence type="ECO:0000313" key="2">
    <source>
        <dbReference type="EMBL" id="GGX40375.1"/>
    </source>
</evidence>
<protein>
    <submittedName>
        <fullName evidence="2">Uncharacterized protein</fullName>
    </submittedName>
</protein>
<comment type="caution">
    <text evidence="2">The sequence shown here is derived from an EMBL/GenBank/DDBJ whole genome shotgun (WGS) entry which is preliminary data.</text>
</comment>
<reference evidence="2" key="1">
    <citation type="journal article" date="2014" name="Int. J. Syst. Evol. Microbiol.">
        <title>Complete genome sequence of Corynebacterium casei LMG S-19264T (=DSM 44701T), isolated from a smear-ripened cheese.</title>
        <authorList>
            <consortium name="US DOE Joint Genome Institute (JGI-PGF)"/>
            <person name="Walter F."/>
            <person name="Albersmeier A."/>
            <person name="Kalinowski J."/>
            <person name="Ruckert C."/>
        </authorList>
    </citation>
    <scope>NUCLEOTIDE SEQUENCE</scope>
    <source>
        <strain evidence="2">KCTC 22169</strain>
    </source>
</reference>
<evidence type="ECO:0000256" key="1">
    <source>
        <dbReference type="SAM" id="SignalP"/>
    </source>
</evidence>
<evidence type="ECO:0000313" key="3">
    <source>
        <dbReference type="Proteomes" id="UP000626148"/>
    </source>
</evidence>
<dbReference type="Proteomes" id="UP000626148">
    <property type="component" value="Unassembled WGS sequence"/>
</dbReference>
<reference evidence="2" key="2">
    <citation type="submission" date="2020-09" db="EMBL/GenBank/DDBJ databases">
        <authorList>
            <person name="Sun Q."/>
            <person name="Kim S."/>
        </authorList>
    </citation>
    <scope>NUCLEOTIDE SEQUENCE</scope>
    <source>
        <strain evidence="2">KCTC 22169</strain>
    </source>
</reference>
<feature type="chain" id="PRO_5037564911" evidence="1">
    <location>
        <begin position="26"/>
        <end position="131"/>
    </location>
</feature>
<keyword evidence="1" id="KW-0732">Signal</keyword>
<organism evidence="2 3">
    <name type="scientific">Saccharospirillum salsuginis</name>
    <dbReference type="NCBI Taxonomy" id="418750"/>
    <lineage>
        <taxon>Bacteria</taxon>
        <taxon>Pseudomonadati</taxon>
        <taxon>Pseudomonadota</taxon>
        <taxon>Gammaproteobacteria</taxon>
        <taxon>Oceanospirillales</taxon>
        <taxon>Saccharospirillaceae</taxon>
        <taxon>Saccharospirillum</taxon>
    </lineage>
</organism>
<accession>A0A918K0R8</accession>
<feature type="signal peptide" evidence="1">
    <location>
        <begin position="1"/>
        <end position="25"/>
    </location>
</feature>
<dbReference type="EMBL" id="BMXR01000001">
    <property type="protein sequence ID" value="GGX40375.1"/>
    <property type="molecule type" value="Genomic_DNA"/>
</dbReference>
<dbReference type="AlphaFoldDB" id="A0A918K0R8"/>
<name>A0A918K0R8_9GAMM</name>
<keyword evidence="3" id="KW-1185">Reference proteome</keyword>
<proteinExistence type="predicted"/>